<keyword evidence="1" id="KW-0472">Membrane</keyword>
<organism evidence="2">
    <name type="scientific">Arundo donax</name>
    <name type="common">Giant reed</name>
    <name type="synonym">Donax arundinaceus</name>
    <dbReference type="NCBI Taxonomy" id="35708"/>
    <lineage>
        <taxon>Eukaryota</taxon>
        <taxon>Viridiplantae</taxon>
        <taxon>Streptophyta</taxon>
        <taxon>Embryophyta</taxon>
        <taxon>Tracheophyta</taxon>
        <taxon>Spermatophyta</taxon>
        <taxon>Magnoliopsida</taxon>
        <taxon>Liliopsida</taxon>
        <taxon>Poales</taxon>
        <taxon>Poaceae</taxon>
        <taxon>PACMAD clade</taxon>
        <taxon>Arundinoideae</taxon>
        <taxon>Arundineae</taxon>
        <taxon>Arundo</taxon>
    </lineage>
</organism>
<proteinExistence type="predicted"/>
<accession>A0A0A9CEB8</accession>
<dbReference type="AlphaFoldDB" id="A0A0A9CEB8"/>
<dbReference type="EMBL" id="GBRH01223276">
    <property type="protein sequence ID" value="JAD74619.1"/>
    <property type="molecule type" value="Transcribed_RNA"/>
</dbReference>
<sequence length="73" mass="8344">MLGLNYTSSWSFAVHLTKYLKNILMEDELVVIEFTGFLITNSLLLCGSFHLTVTSLCKMLSELYHKQMVISLI</sequence>
<reference evidence="2" key="2">
    <citation type="journal article" date="2015" name="Data Brief">
        <title>Shoot transcriptome of the giant reed, Arundo donax.</title>
        <authorList>
            <person name="Barrero R.A."/>
            <person name="Guerrero F.D."/>
            <person name="Moolhuijzen P."/>
            <person name="Goolsby J.A."/>
            <person name="Tidwell J."/>
            <person name="Bellgard S.E."/>
            <person name="Bellgard M.I."/>
        </authorList>
    </citation>
    <scope>NUCLEOTIDE SEQUENCE</scope>
    <source>
        <tissue evidence="2">Shoot tissue taken approximately 20 cm above the soil surface</tissue>
    </source>
</reference>
<feature type="transmembrane region" description="Helical" evidence="1">
    <location>
        <begin position="34"/>
        <end position="57"/>
    </location>
</feature>
<evidence type="ECO:0000256" key="1">
    <source>
        <dbReference type="SAM" id="Phobius"/>
    </source>
</evidence>
<keyword evidence="1" id="KW-0812">Transmembrane</keyword>
<keyword evidence="1" id="KW-1133">Transmembrane helix</keyword>
<evidence type="ECO:0000313" key="2">
    <source>
        <dbReference type="EMBL" id="JAD74619.1"/>
    </source>
</evidence>
<name>A0A0A9CEB8_ARUDO</name>
<protein>
    <submittedName>
        <fullName evidence="2">Uncharacterized protein</fullName>
    </submittedName>
</protein>
<reference evidence="2" key="1">
    <citation type="submission" date="2014-09" db="EMBL/GenBank/DDBJ databases">
        <authorList>
            <person name="Magalhaes I.L.F."/>
            <person name="Oliveira U."/>
            <person name="Santos F.R."/>
            <person name="Vidigal T.H.D.A."/>
            <person name="Brescovit A.D."/>
            <person name="Santos A.J."/>
        </authorList>
    </citation>
    <scope>NUCLEOTIDE SEQUENCE</scope>
    <source>
        <tissue evidence="2">Shoot tissue taken approximately 20 cm above the soil surface</tissue>
    </source>
</reference>